<keyword evidence="2" id="KW-1185">Reference proteome</keyword>
<dbReference type="RefSeq" id="WP_115869710.1">
    <property type="nucleotide sequence ID" value="NZ_QREG01000022.1"/>
</dbReference>
<name>A0A3D9L081_MARFU</name>
<dbReference type="AlphaFoldDB" id="A0A3D9L081"/>
<dbReference type="EMBL" id="QREG01000022">
    <property type="protein sequence ID" value="RED94109.1"/>
    <property type="molecule type" value="Genomic_DNA"/>
</dbReference>
<protein>
    <submittedName>
        <fullName evidence="1">Uncharacterized protein</fullName>
    </submittedName>
</protein>
<comment type="caution">
    <text evidence="1">The sequence shown here is derived from an EMBL/GenBank/DDBJ whole genome shotgun (WGS) entry which is preliminary data.</text>
</comment>
<dbReference type="OrthoDB" id="1158385at2"/>
<sequence>MQPFDWRSFVPTDSDDLIKARLLLHHAIQNVAAVGRHFSPPTANDLHATLVWVPGLGRMAGRWVTGEIDFRSSISPEEFSVYLVDKKVQTLGALDLEGCTHSEVLIWLEEQIGKLGLDASNLAMNLPYELPDFPTQAGQPFHLDSKRGITELAKCYHNTYIMLRQMREELGAEGQEILIWPHHFDMALDVIIKDSGDPETTSKIGLGMSPGHEHFERPYFYVNSWPHTDTSLCKKLSGQALWYSDDWTGAILPLKSVYEDNQPDTLHTFYQEAAACLIELLTK</sequence>
<reference evidence="1 2" key="1">
    <citation type="submission" date="2018-07" db="EMBL/GenBank/DDBJ databases">
        <title>Genomic Encyclopedia of Type Strains, Phase IV (KMG-IV): sequencing the most valuable type-strain genomes for metagenomic binning, comparative biology and taxonomic classification.</title>
        <authorList>
            <person name="Goeker M."/>
        </authorList>
    </citation>
    <scope>NUCLEOTIDE SEQUENCE [LARGE SCALE GENOMIC DNA]</scope>
    <source>
        <strain evidence="1 2">DSM 4134</strain>
    </source>
</reference>
<evidence type="ECO:0000313" key="1">
    <source>
        <dbReference type="EMBL" id="RED94109.1"/>
    </source>
</evidence>
<evidence type="ECO:0000313" key="2">
    <source>
        <dbReference type="Proteomes" id="UP000256779"/>
    </source>
</evidence>
<gene>
    <name evidence="1" type="ORF">C7460_12250</name>
</gene>
<accession>A0A3D9L081</accession>
<organism evidence="1 2">
    <name type="scientific">Marinoscillum furvescens DSM 4134</name>
    <dbReference type="NCBI Taxonomy" id="1122208"/>
    <lineage>
        <taxon>Bacteria</taxon>
        <taxon>Pseudomonadati</taxon>
        <taxon>Bacteroidota</taxon>
        <taxon>Cytophagia</taxon>
        <taxon>Cytophagales</taxon>
        <taxon>Reichenbachiellaceae</taxon>
        <taxon>Marinoscillum</taxon>
    </lineage>
</organism>
<dbReference type="Proteomes" id="UP000256779">
    <property type="component" value="Unassembled WGS sequence"/>
</dbReference>
<proteinExistence type="predicted"/>